<sequence length="220" mass="23809">MALTGHERVAFRLRGLPISDQPTEWQSGPVTWQGRHDIEPLAGDVPYGEHMVMPASVAFRFRGQRGAPTIEARVEVVHGVPELSHFAMTSTATGGLRSSDLRNVFVDGLVLGVAEMTAQHVEEVADGVYGIRDPEPRQASKAAERARRGRGATAARTGRRPVPTDRIRYTAEVYRDHLQSGPRQAVIDHLGVTGSTADRYIARARAAGFLPATTPGKAKG</sequence>
<dbReference type="AlphaFoldDB" id="A0A5S5CXA4"/>
<name>A0A5S5CXA4_9ACTN</name>
<feature type="region of interest" description="Disordered" evidence="1">
    <location>
        <begin position="133"/>
        <end position="162"/>
    </location>
</feature>
<protein>
    <submittedName>
        <fullName evidence="2">Uncharacterized protein</fullName>
    </submittedName>
</protein>
<feature type="compositionally biased region" description="Basic and acidic residues" evidence="1">
    <location>
        <begin position="133"/>
        <end position="146"/>
    </location>
</feature>
<evidence type="ECO:0000313" key="2">
    <source>
        <dbReference type="EMBL" id="TYP88430.1"/>
    </source>
</evidence>
<organism evidence="2 3">
    <name type="scientific">Blastococcus xanthinilyticus</name>
    <dbReference type="NCBI Taxonomy" id="1564164"/>
    <lineage>
        <taxon>Bacteria</taxon>
        <taxon>Bacillati</taxon>
        <taxon>Actinomycetota</taxon>
        <taxon>Actinomycetes</taxon>
        <taxon>Geodermatophilales</taxon>
        <taxon>Geodermatophilaceae</taxon>
        <taxon>Blastococcus</taxon>
    </lineage>
</organism>
<dbReference type="Proteomes" id="UP000322499">
    <property type="component" value="Unassembled WGS sequence"/>
</dbReference>
<dbReference type="RefSeq" id="WP_166532564.1">
    <property type="nucleotide sequence ID" value="NZ_VNHW01000004.1"/>
</dbReference>
<accession>A0A5S5CXA4</accession>
<gene>
    <name evidence="2" type="ORF">BD833_104134</name>
</gene>
<dbReference type="EMBL" id="VNHW01000004">
    <property type="protein sequence ID" value="TYP88430.1"/>
    <property type="molecule type" value="Genomic_DNA"/>
</dbReference>
<reference evidence="2 3" key="1">
    <citation type="submission" date="2019-07" db="EMBL/GenBank/DDBJ databases">
        <title>Genomic Encyclopedia of Archaeal and Bacterial Type Strains, Phase II (KMG-II): from individual species to whole genera.</title>
        <authorList>
            <person name="Goeker M."/>
        </authorList>
    </citation>
    <scope>NUCLEOTIDE SEQUENCE [LARGE SCALE GENOMIC DNA]</scope>
    <source>
        <strain evidence="2 3">DSM 46842</strain>
    </source>
</reference>
<comment type="caution">
    <text evidence="2">The sequence shown here is derived from an EMBL/GenBank/DDBJ whole genome shotgun (WGS) entry which is preliminary data.</text>
</comment>
<keyword evidence="3" id="KW-1185">Reference proteome</keyword>
<evidence type="ECO:0000313" key="3">
    <source>
        <dbReference type="Proteomes" id="UP000322499"/>
    </source>
</evidence>
<evidence type="ECO:0000256" key="1">
    <source>
        <dbReference type="SAM" id="MobiDB-lite"/>
    </source>
</evidence>
<proteinExistence type="predicted"/>